<keyword evidence="1" id="KW-0812">Transmembrane</keyword>
<feature type="transmembrane region" description="Helical" evidence="1">
    <location>
        <begin position="7"/>
        <end position="28"/>
    </location>
</feature>
<dbReference type="InterPro" id="IPR058278">
    <property type="entry name" value="DUF7972"/>
</dbReference>
<dbReference type="Pfam" id="PF25927">
    <property type="entry name" value="DUF7972"/>
    <property type="match status" value="1"/>
</dbReference>
<keyword evidence="3" id="KW-1185">Reference proteome</keyword>
<proteinExistence type="predicted"/>
<protein>
    <recommendedName>
        <fullName evidence="4">DUF4239 domain-containing protein</fullName>
    </recommendedName>
</protein>
<evidence type="ECO:0000313" key="3">
    <source>
        <dbReference type="Proteomes" id="UP001500194"/>
    </source>
</evidence>
<dbReference type="AlphaFoldDB" id="A0AAV3SZG0"/>
<comment type="caution">
    <text evidence="2">The sequence shown here is derived from an EMBL/GenBank/DDBJ whole genome shotgun (WGS) entry which is preliminary data.</text>
</comment>
<keyword evidence="1" id="KW-1133">Transmembrane helix</keyword>
<gene>
    <name evidence="2" type="ORF">GCM10009019_05180</name>
</gene>
<name>A0AAV3SZG0_9EURY</name>
<feature type="transmembrane region" description="Helical" evidence="1">
    <location>
        <begin position="48"/>
        <end position="68"/>
    </location>
</feature>
<sequence length="312" mass="34816">MYRANRLTVTTIAVVLLFVLFGPVGHLLTGGLGQTLSRHQTVVPLVTTLLSGNFLLVSIVVSVNSLFVSGEQNPLGEQFGRIHSVSQFRHRLEEVTEFDHVPGRPSAFLRVLTGDIVERAQYLEERIPATDLEFREDFDAYLDDLGAATADLNAKLDEAAGPLDVVLATLAYDYERQVNDLQRLRAEGDGDLPESVDETIDDMLDLLQYLATTREYFKTLYFRREFANLSRDLFLVAFPAIVAMSFVLLHIDQLPQSHWLVVGVHVVSLAPIVLLGTYILRVVAIAKRTESAGQFVIYDRSDTLQGIPRDAE</sequence>
<reference evidence="2 3" key="1">
    <citation type="journal article" date="2019" name="Int. J. Syst. Evol. Microbiol.">
        <title>The Global Catalogue of Microorganisms (GCM) 10K type strain sequencing project: providing services to taxonomists for standard genome sequencing and annotation.</title>
        <authorList>
            <consortium name="The Broad Institute Genomics Platform"/>
            <consortium name="The Broad Institute Genome Sequencing Center for Infectious Disease"/>
            <person name="Wu L."/>
            <person name="Ma J."/>
        </authorList>
    </citation>
    <scope>NUCLEOTIDE SEQUENCE [LARGE SCALE GENOMIC DNA]</scope>
    <source>
        <strain evidence="2 3">JCM 16327</strain>
    </source>
</reference>
<dbReference type="Proteomes" id="UP001500194">
    <property type="component" value="Unassembled WGS sequence"/>
</dbReference>
<keyword evidence="1" id="KW-0472">Membrane</keyword>
<evidence type="ECO:0008006" key="4">
    <source>
        <dbReference type="Google" id="ProtNLM"/>
    </source>
</evidence>
<feature type="transmembrane region" description="Helical" evidence="1">
    <location>
        <begin position="257"/>
        <end position="280"/>
    </location>
</feature>
<evidence type="ECO:0000256" key="1">
    <source>
        <dbReference type="SAM" id="Phobius"/>
    </source>
</evidence>
<dbReference type="EMBL" id="BAAADU010000002">
    <property type="protein sequence ID" value="GAA0645882.1"/>
    <property type="molecule type" value="Genomic_DNA"/>
</dbReference>
<feature type="transmembrane region" description="Helical" evidence="1">
    <location>
        <begin position="233"/>
        <end position="251"/>
    </location>
</feature>
<organism evidence="2 3">
    <name type="scientific">Salarchaeum japonicum</name>
    <dbReference type="NCBI Taxonomy" id="555573"/>
    <lineage>
        <taxon>Archaea</taxon>
        <taxon>Methanobacteriati</taxon>
        <taxon>Methanobacteriota</taxon>
        <taxon>Stenosarchaea group</taxon>
        <taxon>Halobacteria</taxon>
        <taxon>Halobacteriales</taxon>
        <taxon>Halobacteriaceae</taxon>
    </lineage>
</organism>
<accession>A0AAV3SZG0</accession>
<evidence type="ECO:0000313" key="2">
    <source>
        <dbReference type="EMBL" id="GAA0645882.1"/>
    </source>
</evidence>